<dbReference type="OrthoDB" id="770607at2"/>
<dbReference type="AlphaFoldDB" id="H8KRS8"/>
<evidence type="ECO:0000313" key="2">
    <source>
        <dbReference type="EMBL" id="AFD07716.1"/>
    </source>
</evidence>
<dbReference type="EMBL" id="CP003349">
    <property type="protein sequence ID" value="AFD07716.1"/>
    <property type="molecule type" value="Genomic_DNA"/>
</dbReference>
<dbReference type="HOGENOM" id="CLU_625418_0_0_10"/>
<gene>
    <name evidence="2" type="ordered locus">Solca_2682</name>
</gene>
<dbReference type="Proteomes" id="UP000007590">
    <property type="component" value="Chromosome"/>
</dbReference>
<dbReference type="Pfam" id="PF00791">
    <property type="entry name" value="ZU5"/>
    <property type="match status" value="1"/>
</dbReference>
<proteinExistence type="predicted"/>
<dbReference type="PROSITE" id="PS51145">
    <property type="entry name" value="ZU5"/>
    <property type="match status" value="1"/>
</dbReference>
<dbReference type="InterPro" id="IPR000906">
    <property type="entry name" value="ZU5_dom"/>
</dbReference>
<dbReference type="eggNOG" id="ENOG50320F4">
    <property type="taxonomic scope" value="Bacteria"/>
</dbReference>
<evidence type="ECO:0000259" key="1">
    <source>
        <dbReference type="PROSITE" id="PS51145"/>
    </source>
</evidence>
<sequence>MVSIIEKARSTIKLFYGSLLLLLVIVSSCTDKPGDDPGPMIPFTNQGVIRPLGEIAGVATSKIIGAEGGTIVSADGGIEVTIPAGALATNTTISVQPITNTNQCGEGTAYRLTPHGQQFNKPAIIKFHYTDEQVPCVEALGISYQDNIGRWKAVGGVAVDAVNKTITAKTTHFSDWSFFEAFELLPNKSFINPGEKVTLKLTHYLGESEELMLVPLWPDGTEKFLTEGKELQSKYIDEWKLVGEGTLTPQSVKAEYTAPAKIPAKNPATISVRIKNGTTAIGLLIARVYVAPEGVSLRVNGGEWITMPTAVAQFVQGTNSIMSSQANTTYPFVSILWKDPVVGEKPWALGDIIGFSYKPNKDSEYHHFYISGENAVASPGSLDITQSGNVGDYVIGTFTVNKSGWLSSTATPKVASIEGVIRVKRLK</sequence>
<dbReference type="STRING" id="929556.Solca_2682"/>
<reference evidence="2" key="1">
    <citation type="submission" date="2012-02" db="EMBL/GenBank/DDBJ databases">
        <title>The complete genome of Solitalea canadensis DSM 3403.</title>
        <authorList>
            <consortium name="US DOE Joint Genome Institute (JGI-PGF)"/>
            <person name="Lucas S."/>
            <person name="Copeland A."/>
            <person name="Lapidus A."/>
            <person name="Glavina del Rio T."/>
            <person name="Dalin E."/>
            <person name="Tice H."/>
            <person name="Bruce D."/>
            <person name="Goodwin L."/>
            <person name="Pitluck S."/>
            <person name="Peters L."/>
            <person name="Ovchinnikova G."/>
            <person name="Lu M."/>
            <person name="Kyrpides N."/>
            <person name="Mavromatis K."/>
            <person name="Ivanova N."/>
            <person name="Brettin T."/>
            <person name="Detter J.C."/>
            <person name="Han C."/>
            <person name="Larimer F."/>
            <person name="Land M."/>
            <person name="Hauser L."/>
            <person name="Markowitz V."/>
            <person name="Cheng J.-F."/>
            <person name="Hugenholtz P."/>
            <person name="Woyke T."/>
            <person name="Wu D."/>
            <person name="Spring S."/>
            <person name="Schroeder M."/>
            <person name="Kopitz M."/>
            <person name="Brambilla E."/>
            <person name="Klenk H.-P."/>
            <person name="Eisen J.A."/>
        </authorList>
    </citation>
    <scope>NUCLEOTIDE SEQUENCE</scope>
    <source>
        <strain evidence="2">DSM 3403</strain>
    </source>
</reference>
<protein>
    <recommendedName>
        <fullName evidence="1">ZU5 domain-containing protein</fullName>
    </recommendedName>
</protein>
<evidence type="ECO:0000313" key="3">
    <source>
        <dbReference type="Proteomes" id="UP000007590"/>
    </source>
</evidence>
<organism evidence="2 3">
    <name type="scientific">Solitalea canadensis (strain ATCC 29591 / DSM 3403 / JCM 21819 / LMG 8368 / NBRC 15130 / NCIMB 12057 / USAM 9D)</name>
    <name type="common">Flexibacter canadensis</name>
    <dbReference type="NCBI Taxonomy" id="929556"/>
    <lineage>
        <taxon>Bacteria</taxon>
        <taxon>Pseudomonadati</taxon>
        <taxon>Bacteroidota</taxon>
        <taxon>Sphingobacteriia</taxon>
        <taxon>Sphingobacteriales</taxon>
        <taxon>Sphingobacteriaceae</taxon>
        <taxon>Solitalea</taxon>
    </lineage>
</organism>
<keyword evidence="3" id="KW-1185">Reference proteome</keyword>
<dbReference type="RefSeq" id="WP_014680943.1">
    <property type="nucleotide sequence ID" value="NC_017770.1"/>
</dbReference>
<dbReference type="KEGG" id="scn:Solca_2682"/>
<dbReference type="Gene3D" id="2.60.220.30">
    <property type="match status" value="1"/>
</dbReference>
<accession>H8KRS8</accession>
<dbReference type="PROSITE" id="PS51257">
    <property type="entry name" value="PROKAR_LIPOPROTEIN"/>
    <property type="match status" value="1"/>
</dbReference>
<feature type="domain" description="ZU5" evidence="1">
    <location>
        <begin position="58"/>
        <end position="182"/>
    </location>
</feature>
<name>H8KRS8_SOLCM</name>